<reference evidence="3" key="1">
    <citation type="submission" date="2012-11" db="EMBL/GenBank/DDBJ databases">
        <title>Dependencies among metagenomic species, viruses, plasmids and units of genetic variation.</title>
        <authorList>
            <person name="Nielsen H.B."/>
            <person name="Almeida M."/>
            <person name="Juncker A.S."/>
            <person name="Rasmussen S."/>
            <person name="Li J."/>
            <person name="Sunagawa S."/>
            <person name="Plichta D."/>
            <person name="Gautier L."/>
            <person name="Le Chatelier E."/>
            <person name="Peletier E."/>
            <person name="Bonde I."/>
            <person name="Nielsen T."/>
            <person name="Manichanh C."/>
            <person name="Arumugam M."/>
            <person name="Batto J."/>
            <person name="Santos M.B.Q.D."/>
            <person name="Blom N."/>
            <person name="Borruel N."/>
            <person name="Burgdorf K.S."/>
            <person name="Boumezbeur F."/>
            <person name="Casellas F."/>
            <person name="Dore J."/>
            <person name="Guarner F."/>
            <person name="Hansen T."/>
            <person name="Hildebrand F."/>
            <person name="Kaas R.S."/>
            <person name="Kennedy S."/>
            <person name="Kristiansen K."/>
            <person name="Kultima J.R."/>
            <person name="Leonard P."/>
            <person name="Levenez F."/>
            <person name="Lund O."/>
            <person name="Moumen B."/>
            <person name="Le Paslier D."/>
            <person name="Pons N."/>
            <person name="Pedersen O."/>
            <person name="Prifti E."/>
            <person name="Qin J."/>
            <person name="Raes J."/>
            <person name="Tap J."/>
            <person name="Tims S."/>
            <person name="Ussery D.W."/>
            <person name="Yamada T."/>
            <person name="MetaHit consortium"/>
            <person name="Renault P."/>
            <person name="Sicheritz-Ponten T."/>
            <person name="Bork P."/>
            <person name="Wang J."/>
            <person name="Brunak S."/>
            <person name="Ehrlich S.D."/>
        </authorList>
    </citation>
    <scope>NUCLEOTIDE SEQUENCE [LARGE SCALE GENOMIC DNA]</scope>
</reference>
<dbReference type="EMBL" id="CBIT010000189">
    <property type="protein sequence ID" value="CDE33632.1"/>
    <property type="molecule type" value="Genomic_DNA"/>
</dbReference>
<dbReference type="Proteomes" id="UP000018072">
    <property type="component" value="Unassembled WGS sequence"/>
</dbReference>
<keyword evidence="1" id="KW-0472">Membrane</keyword>
<dbReference type="AlphaFoldDB" id="R7H5Z6"/>
<gene>
    <name evidence="3" type="ORF">BN741_01684</name>
</gene>
<name>R7H5Z6_9BACT</name>
<dbReference type="Pfam" id="PF25221">
    <property type="entry name" value="5TMH_Lnb"/>
    <property type="match status" value="1"/>
</dbReference>
<evidence type="ECO:0000256" key="1">
    <source>
        <dbReference type="SAM" id="Phobius"/>
    </source>
</evidence>
<feature type="domain" description="Lnb-like transmembrane" evidence="2">
    <location>
        <begin position="85"/>
        <end position="217"/>
    </location>
</feature>
<keyword evidence="1" id="KW-1133">Transmembrane helix</keyword>
<dbReference type="InterPro" id="IPR057436">
    <property type="entry name" value="5TMH_Lnb"/>
</dbReference>
<feature type="transmembrane region" description="Helical" evidence="1">
    <location>
        <begin position="174"/>
        <end position="192"/>
    </location>
</feature>
<feature type="transmembrane region" description="Helical" evidence="1">
    <location>
        <begin position="143"/>
        <end position="162"/>
    </location>
</feature>
<keyword evidence="1" id="KW-0812">Transmembrane</keyword>
<sequence length="227" mass="25863">MIHNYNETHRWARFGNDLLLGVKADYYTTFEQQQFLPERLCADFERAHIISADGTKRNLVSSSFWLFEPTTKQQSIQQTNMGILDVFSPLVTFSILSILTLIIAIVEHQRKRIIWVFDASIMLTTGACGLLLFAMIFSQHPTVSLNLQILLLNPINIFMLYSVAKAAHKNRIHWWTKAWSALILLLLAGSFLQSYAEGITIVALSLLLRNISNIYTFKNTGSKQPEA</sequence>
<organism evidence="3 4">
    <name type="scientific">Leyella stercorea CAG:629</name>
    <dbReference type="NCBI Taxonomy" id="1263103"/>
    <lineage>
        <taxon>Bacteria</taxon>
        <taxon>Pseudomonadati</taxon>
        <taxon>Bacteroidota</taxon>
        <taxon>Bacteroidia</taxon>
        <taxon>Bacteroidales</taxon>
        <taxon>Prevotellaceae</taxon>
        <taxon>Leyella</taxon>
    </lineage>
</organism>
<evidence type="ECO:0000313" key="4">
    <source>
        <dbReference type="Proteomes" id="UP000018072"/>
    </source>
</evidence>
<feature type="transmembrane region" description="Helical" evidence="1">
    <location>
        <begin position="113"/>
        <end position="137"/>
    </location>
</feature>
<evidence type="ECO:0000259" key="2">
    <source>
        <dbReference type="Pfam" id="PF25221"/>
    </source>
</evidence>
<dbReference type="STRING" id="1263103.BN741_01684"/>
<protein>
    <recommendedName>
        <fullName evidence="2">Lnb-like transmembrane domain-containing protein</fullName>
    </recommendedName>
</protein>
<feature type="transmembrane region" description="Helical" evidence="1">
    <location>
        <begin position="86"/>
        <end position="106"/>
    </location>
</feature>
<comment type="caution">
    <text evidence="3">The sequence shown here is derived from an EMBL/GenBank/DDBJ whole genome shotgun (WGS) entry which is preliminary data.</text>
</comment>
<proteinExistence type="predicted"/>
<accession>R7H5Z6</accession>
<evidence type="ECO:0000313" key="3">
    <source>
        <dbReference type="EMBL" id="CDE33632.1"/>
    </source>
</evidence>